<dbReference type="eggNOG" id="COG0340">
    <property type="taxonomic scope" value="Bacteria"/>
</dbReference>
<evidence type="ECO:0000256" key="5">
    <source>
        <dbReference type="ARBA" id="ARBA00024227"/>
    </source>
</evidence>
<evidence type="ECO:0000256" key="4">
    <source>
        <dbReference type="ARBA" id="ARBA00023267"/>
    </source>
</evidence>
<gene>
    <name evidence="7" type="ORF">N865_11280</name>
</gene>
<comment type="caution">
    <text evidence="7">The sequence shown here is derived from an EMBL/GenBank/DDBJ whole genome shotgun (WGS) entry which is preliminary data.</text>
</comment>
<dbReference type="InterPro" id="IPR003142">
    <property type="entry name" value="BPL_C"/>
</dbReference>
<dbReference type="InterPro" id="IPR008988">
    <property type="entry name" value="Transcriptional_repressor_C"/>
</dbReference>
<evidence type="ECO:0000256" key="3">
    <source>
        <dbReference type="ARBA" id="ARBA00022840"/>
    </source>
</evidence>
<dbReference type="SUPFAM" id="SSF50037">
    <property type="entry name" value="C-terminal domain of transcriptional repressors"/>
    <property type="match status" value="1"/>
</dbReference>
<name>W9G4Q1_9MICO</name>
<reference evidence="7 8" key="1">
    <citation type="submission" date="2013-08" db="EMBL/GenBank/DDBJ databases">
        <title>Intrasporangium oryzae NRRL B-24470.</title>
        <authorList>
            <person name="Liu H."/>
            <person name="Wang G."/>
        </authorList>
    </citation>
    <scope>NUCLEOTIDE SEQUENCE [LARGE SCALE GENOMIC DNA]</scope>
    <source>
        <strain evidence="7 8">NRRL B-24470</strain>
    </source>
</reference>
<dbReference type="PATRIC" id="fig|1386089.3.peg.2594"/>
<keyword evidence="8" id="KW-1185">Reference proteome</keyword>
<dbReference type="EMBL" id="AWSA01000027">
    <property type="protein sequence ID" value="EWT01106.1"/>
    <property type="molecule type" value="Genomic_DNA"/>
</dbReference>
<dbReference type="Pfam" id="PF03099">
    <property type="entry name" value="BPL_LplA_LipB"/>
    <property type="match status" value="1"/>
</dbReference>
<evidence type="ECO:0000256" key="1">
    <source>
        <dbReference type="ARBA" id="ARBA00022598"/>
    </source>
</evidence>
<dbReference type="GO" id="GO:0005524">
    <property type="term" value="F:ATP binding"/>
    <property type="evidence" value="ECO:0007669"/>
    <property type="project" value="UniProtKB-KW"/>
</dbReference>
<accession>W9G4Q1</accession>
<evidence type="ECO:0000256" key="2">
    <source>
        <dbReference type="ARBA" id="ARBA00022741"/>
    </source>
</evidence>
<feature type="domain" description="BPL/LPL catalytic" evidence="6">
    <location>
        <begin position="35"/>
        <end position="218"/>
    </location>
</feature>
<dbReference type="SUPFAM" id="SSF55681">
    <property type="entry name" value="Class II aaRS and biotin synthetases"/>
    <property type="match status" value="1"/>
</dbReference>
<dbReference type="InterPro" id="IPR004408">
    <property type="entry name" value="Biotin_CoA_COase_ligase"/>
</dbReference>
<evidence type="ECO:0000259" key="6">
    <source>
        <dbReference type="PROSITE" id="PS51733"/>
    </source>
</evidence>
<dbReference type="NCBIfam" id="TIGR00121">
    <property type="entry name" value="birA_ligase"/>
    <property type="match status" value="1"/>
</dbReference>
<dbReference type="PANTHER" id="PTHR12835:SF5">
    <property type="entry name" value="BIOTIN--PROTEIN LIGASE"/>
    <property type="match status" value="1"/>
</dbReference>
<keyword evidence="2" id="KW-0547">Nucleotide-binding</keyword>
<keyword evidence="4" id="KW-0092">Biotin</keyword>
<dbReference type="PANTHER" id="PTHR12835">
    <property type="entry name" value="BIOTIN PROTEIN LIGASE"/>
    <property type="match status" value="1"/>
</dbReference>
<dbReference type="GO" id="GO:0005737">
    <property type="term" value="C:cytoplasm"/>
    <property type="evidence" value="ECO:0007669"/>
    <property type="project" value="TreeGrafter"/>
</dbReference>
<keyword evidence="1 7" id="KW-0436">Ligase</keyword>
<dbReference type="STRING" id="1386089.N865_11280"/>
<dbReference type="InterPro" id="IPR004143">
    <property type="entry name" value="BPL_LPL_catalytic"/>
</dbReference>
<dbReference type="CDD" id="cd16442">
    <property type="entry name" value="BPL"/>
    <property type="match status" value="1"/>
</dbReference>
<keyword evidence="3" id="KW-0067">ATP-binding</keyword>
<dbReference type="GO" id="GO:0004077">
    <property type="term" value="F:biotin--[biotin carboxyl-carrier protein] ligase activity"/>
    <property type="evidence" value="ECO:0007669"/>
    <property type="project" value="UniProtKB-EC"/>
</dbReference>
<dbReference type="EC" id="6.3.4.15" evidence="5"/>
<dbReference type="Gene3D" id="3.30.930.10">
    <property type="entry name" value="Bira Bifunctional Protein, Domain 2"/>
    <property type="match status" value="1"/>
</dbReference>
<dbReference type="PROSITE" id="PS51733">
    <property type="entry name" value="BPL_LPL_CATALYTIC"/>
    <property type="match status" value="1"/>
</dbReference>
<sequence>MRIPLDVKTVREGLVTPGRPWRDVEFHAVLGSTNDRAREIVTTFPRGTYAAGPGPVVGPLWRVVLTDHQTGGRGRLGRVWSVPDRASVAVSAVVPVARLEDAGWLPLLAGLALSRAIRTVTAGAGHPVEPHLKWPNDVLLADDADRKVSGILCELVTVPGAPGGHAVIVGTGVNIDQTREELPVDTATSLALAGASVRREDLVVAYLRELEPLVLALAEAGETGGPAGAEDGRAAYRLACSTIGADVRVHLPSEDVEGVATGVDDAGALLVETPTGVRAFAAGDVVHVRRRRSRVE</sequence>
<dbReference type="InterPro" id="IPR045864">
    <property type="entry name" value="aa-tRNA-synth_II/BPL/LPL"/>
</dbReference>
<dbReference type="Gene3D" id="2.30.30.100">
    <property type="match status" value="1"/>
</dbReference>
<protein>
    <recommendedName>
        <fullName evidence="5">biotin--[biotin carboxyl-carrier protein] ligase</fullName>
        <ecNumber evidence="5">6.3.4.15</ecNumber>
    </recommendedName>
</protein>
<proteinExistence type="predicted"/>
<evidence type="ECO:0000313" key="8">
    <source>
        <dbReference type="Proteomes" id="UP000019489"/>
    </source>
</evidence>
<evidence type="ECO:0000313" key="7">
    <source>
        <dbReference type="EMBL" id="EWT01106.1"/>
    </source>
</evidence>
<dbReference type="RefSeq" id="WP_245603752.1">
    <property type="nucleotide sequence ID" value="NZ_AWSA01000027.1"/>
</dbReference>
<dbReference type="Pfam" id="PF02237">
    <property type="entry name" value="BPL_C"/>
    <property type="match status" value="1"/>
</dbReference>
<dbReference type="AlphaFoldDB" id="W9G4Q1"/>
<dbReference type="Proteomes" id="UP000019489">
    <property type="component" value="Unassembled WGS sequence"/>
</dbReference>
<organism evidence="7 8">
    <name type="scientific">Intrasporangium oryzae NRRL B-24470</name>
    <dbReference type="NCBI Taxonomy" id="1386089"/>
    <lineage>
        <taxon>Bacteria</taxon>
        <taxon>Bacillati</taxon>
        <taxon>Actinomycetota</taxon>
        <taxon>Actinomycetes</taxon>
        <taxon>Micrococcales</taxon>
        <taxon>Intrasporangiaceae</taxon>
        <taxon>Intrasporangium</taxon>
    </lineage>
</organism>